<feature type="region of interest" description="Disordered" evidence="2">
    <location>
        <begin position="1"/>
        <end position="29"/>
    </location>
</feature>
<protein>
    <recommendedName>
        <fullName evidence="3">4'-phosphopantetheinyl transferase domain-containing protein</fullName>
    </recommendedName>
</protein>
<evidence type="ECO:0000256" key="2">
    <source>
        <dbReference type="SAM" id="MobiDB-lite"/>
    </source>
</evidence>
<dbReference type="EMBL" id="BAABGM010000001">
    <property type="protein sequence ID" value="GAA4397762.1"/>
    <property type="molecule type" value="Genomic_DNA"/>
</dbReference>
<proteinExistence type="predicted"/>
<evidence type="ECO:0000256" key="1">
    <source>
        <dbReference type="ARBA" id="ARBA00022679"/>
    </source>
</evidence>
<sequence length="280" mass="29669">MDATGGTAGGGAPAGRTGEPGAERHWWAGHEGDLPGGRDWLSSREAARLDSLRFTKRRTEYLLRRWVGKRAVAARAGLAADPGSLARIELLNRMTGAPYVALEGKEAPWEVSLSDRAGCAVAVVGVLGPGGAGTLGIDLEVVEPRSEGFVSDFLTAAEQAWVRGPASSDPFLGRDAAANLVWSAKEAALKVLHLGLRADTRWVEVAVRSDARDDGWARFAATWRGGQVLPGWWRREGDFLLTVAARRDLEPPAVLPGAVDMASATPVHSWVAAPVVSPGE</sequence>
<accession>A0ABP8JY03</accession>
<gene>
    <name evidence="4" type="ORF">GCM10023168_03050</name>
</gene>
<name>A0ABP8JY03_9MICO</name>
<dbReference type="InterPro" id="IPR008278">
    <property type="entry name" value="4-PPantetheinyl_Trfase_dom"/>
</dbReference>
<comment type="caution">
    <text evidence="4">The sequence shown here is derived from an EMBL/GenBank/DDBJ whole genome shotgun (WGS) entry which is preliminary data.</text>
</comment>
<reference evidence="5" key="1">
    <citation type="journal article" date="2019" name="Int. J. Syst. Evol. Microbiol.">
        <title>The Global Catalogue of Microorganisms (GCM) 10K type strain sequencing project: providing services to taxonomists for standard genome sequencing and annotation.</title>
        <authorList>
            <consortium name="The Broad Institute Genomics Platform"/>
            <consortium name="The Broad Institute Genome Sequencing Center for Infectious Disease"/>
            <person name="Wu L."/>
            <person name="Ma J."/>
        </authorList>
    </citation>
    <scope>NUCLEOTIDE SEQUENCE [LARGE SCALE GENOMIC DNA]</scope>
    <source>
        <strain evidence="5">JCM 17809</strain>
    </source>
</reference>
<keyword evidence="1" id="KW-0808">Transferase</keyword>
<dbReference type="Pfam" id="PF01648">
    <property type="entry name" value="ACPS"/>
    <property type="match status" value="1"/>
</dbReference>
<feature type="domain" description="4'-phosphopantetheinyl transferase" evidence="3">
    <location>
        <begin position="135"/>
        <end position="220"/>
    </location>
</feature>
<dbReference type="InterPro" id="IPR037143">
    <property type="entry name" value="4-PPantetheinyl_Trfase_dom_sf"/>
</dbReference>
<organism evidence="4 5">
    <name type="scientific">Fodinibacter luteus</name>
    <dbReference type="NCBI Taxonomy" id="552064"/>
    <lineage>
        <taxon>Bacteria</taxon>
        <taxon>Bacillati</taxon>
        <taxon>Actinomycetota</taxon>
        <taxon>Actinomycetes</taxon>
        <taxon>Micrococcales</taxon>
        <taxon>Intrasporangiaceae</taxon>
        <taxon>Fodinibacter (ex Wang et al. 2009)</taxon>
    </lineage>
</organism>
<evidence type="ECO:0000259" key="3">
    <source>
        <dbReference type="Pfam" id="PF01648"/>
    </source>
</evidence>
<evidence type="ECO:0000313" key="4">
    <source>
        <dbReference type="EMBL" id="GAA4397762.1"/>
    </source>
</evidence>
<dbReference type="SUPFAM" id="SSF56214">
    <property type="entry name" value="4'-phosphopantetheinyl transferase"/>
    <property type="match status" value="2"/>
</dbReference>
<evidence type="ECO:0000313" key="5">
    <source>
        <dbReference type="Proteomes" id="UP001500945"/>
    </source>
</evidence>
<dbReference type="Proteomes" id="UP001500945">
    <property type="component" value="Unassembled WGS sequence"/>
</dbReference>
<dbReference type="RefSeq" id="WP_345201517.1">
    <property type="nucleotide sequence ID" value="NZ_BAABGM010000001.1"/>
</dbReference>
<dbReference type="Gene3D" id="3.90.470.20">
    <property type="entry name" value="4'-phosphopantetheinyl transferase domain"/>
    <property type="match status" value="2"/>
</dbReference>
<keyword evidence="5" id="KW-1185">Reference proteome</keyword>
<feature type="compositionally biased region" description="Gly residues" evidence="2">
    <location>
        <begin position="1"/>
        <end position="13"/>
    </location>
</feature>